<proteinExistence type="inferred from homology"/>
<comment type="catalytic activity">
    <reaction evidence="9 10">
        <text>tRNA(Glu) + L-glutamate + ATP = L-glutamyl-tRNA(Glu) + AMP + diphosphate</text>
        <dbReference type="Rhea" id="RHEA:23540"/>
        <dbReference type="Rhea" id="RHEA-COMP:9663"/>
        <dbReference type="Rhea" id="RHEA-COMP:9680"/>
        <dbReference type="ChEBI" id="CHEBI:29985"/>
        <dbReference type="ChEBI" id="CHEBI:30616"/>
        <dbReference type="ChEBI" id="CHEBI:33019"/>
        <dbReference type="ChEBI" id="CHEBI:78442"/>
        <dbReference type="ChEBI" id="CHEBI:78520"/>
        <dbReference type="ChEBI" id="CHEBI:456215"/>
        <dbReference type="EC" id="6.1.1.17"/>
    </reaction>
</comment>
<dbReference type="EC" id="6.1.1.17" evidence="10"/>
<dbReference type="AlphaFoldDB" id="A0A7J2U4T5"/>
<reference evidence="13" key="1">
    <citation type="journal article" date="2020" name="mSystems">
        <title>Genome- and Community-Level Interaction Insights into Carbon Utilization and Element Cycling Functions of Hydrothermarchaeota in Hydrothermal Sediment.</title>
        <authorList>
            <person name="Zhou Z."/>
            <person name="Liu Y."/>
            <person name="Xu W."/>
            <person name="Pan J."/>
            <person name="Luo Z.H."/>
            <person name="Li M."/>
        </authorList>
    </citation>
    <scope>NUCLEOTIDE SEQUENCE [LARGE SCALE GENOMIC DNA]</scope>
    <source>
        <strain evidence="13">SpSt-125</strain>
    </source>
</reference>
<dbReference type="Pfam" id="PF03950">
    <property type="entry name" value="tRNA-synt_1c_C"/>
    <property type="match status" value="1"/>
</dbReference>
<keyword evidence="8 10" id="KW-0030">Aminoacyl-tRNA synthetase</keyword>
<dbReference type="NCBIfam" id="NF003169">
    <property type="entry name" value="PRK04156.1"/>
    <property type="match status" value="1"/>
</dbReference>
<dbReference type="Pfam" id="PF00749">
    <property type="entry name" value="tRNA-synt_1c"/>
    <property type="match status" value="1"/>
</dbReference>
<keyword evidence="6 10" id="KW-0067">ATP-binding</keyword>
<evidence type="ECO:0000259" key="11">
    <source>
        <dbReference type="Pfam" id="PF00749"/>
    </source>
</evidence>
<feature type="domain" description="Glutamyl/glutaminyl-tRNA synthetase class Ib catalytic" evidence="11">
    <location>
        <begin position="107"/>
        <end position="417"/>
    </location>
</feature>
<dbReference type="InterPro" id="IPR020056">
    <property type="entry name" value="Rbsml_bL25/Gln-tRNA_synth_N"/>
</dbReference>
<evidence type="ECO:0000256" key="3">
    <source>
        <dbReference type="ARBA" id="ARBA00022490"/>
    </source>
</evidence>
<dbReference type="HAMAP" id="MF_02076">
    <property type="entry name" value="Glu_tRNA_synth_type2"/>
    <property type="match status" value="1"/>
</dbReference>
<dbReference type="GO" id="GO:0043604">
    <property type="term" value="P:amide biosynthetic process"/>
    <property type="evidence" value="ECO:0007669"/>
    <property type="project" value="TreeGrafter"/>
</dbReference>
<evidence type="ECO:0000256" key="1">
    <source>
        <dbReference type="ARBA" id="ARBA00004496"/>
    </source>
</evidence>
<dbReference type="SUPFAM" id="SSF52374">
    <property type="entry name" value="Nucleotidylyl transferase"/>
    <property type="match status" value="1"/>
</dbReference>
<evidence type="ECO:0000313" key="13">
    <source>
        <dbReference type="EMBL" id="HEM67850.1"/>
    </source>
</evidence>
<comment type="similarity">
    <text evidence="2 10">Belongs to the class-I aminoacyl-tRNA synthetase family. Glutamate--tRNA ligase type 2 subfamily.</text>
</comment>
<dbReference type="InterPro" id="IPR020059">
    <property type="entry name" value="Glu/Gln-tRNA-synth_Ib_codon-bd"/>
</dbReference>
<dbReference type="InterPro" id="IPR020058">
    <property type="entry name" value="Glu/Gln-tRNA-synth_Ib_cat-dom"/>
</dbReference>
<protein>
    <recommendedName>
        <fullName evidence="10">Glutamate--tRNA ligase</fullName>
        <ecNumber evidence="10">6.1.1.17</ecNumber>
    </recommendedName>
    <alternativeName>
        <fullName evidence="10">Glutamyl-tRNA synthetase</fullName>
        <shortName evidence="10">GluRS</shortName>
    </alternativeName>
</protein>
<dbReference type="SUPFAM" id="SSF50715">
    <property type="entry name" value="Ribosomal protein L25-like"/>
    <property type="match status" value="1"/>
</dbReference>
<evidence type="ECO:0000256" key="8">
    <source>
        <dbReference type="ARBA" id="ARBA00023146"/>
    </source>
</evidence>
<name>A0A7J2U4T5_9CREN</name>
<dbReference type="Gene3D" id="2.40.240.10">
    <property type="entry name" value="Ribosomal Protein L25, Chain P"/>
    <property type="match status" value="1"/>
</dbReference>
<dbReference type="GO" id="GO:0006424">
    <property type="term" value="P:glutamyl-tRNA aminoacylation"/>
    <property type="evidence" value="ECO:0007669"/>
    <property type="project" value="UniProtKB-UniRule"/>
</dbReference>
<dbReference type="Gene3D" id="3.40.50.620">
    <property type="entry name" value="HUPs"/>
    <property type="match status" value="1"/>
</dbReference>
<evidence type="ECO:0000256" key="2">
    <source>
        <dbReference type="ARBA" id="ARBA00008927"/>
    </source>
</evidence>
<comment type="caution">
    <text evidence="13">The sequence shown here is derived from an EMBL/GenBank/DDBJ whole genome shotgun (WGS) entry which is preliminary data.</text>
</comment>
<dbReference type="GO" id="GO:0004818">
    <property type="term" value="F:glutamate-tRNA ligase activity"/>
    <property type="evidence" value="ECO:0007669"/>
    <property type="project" value="UniProtKB-UniRule"/>
</dbReference>
<dbReference type="GO" id="GO:0005829">
    <property type="term" value="C:cytosol"/>
    <property type="evidence" value="ECO:0007669"/>
    <property type="project" value="TreeGrafter"/>
</dbReference>
<keyword evidence="7 10" id="KW-0648">Protein biosynthesis</keyword>
<accession>A0A7J2U4T5</accession>
<evidence type="ECO:0000256" key="9">
    <source>
        <dbReference type="ARBA" id="ARBA00048351"/>
    </source>
</evidence>
<keyword evidence="3 10" id="KW-0963">Cytoplasm</keyword>
<dbReference type="Gene3D" id="2.40.240.100">
    <property type="match status" value="1"/>
</dbReference>
<dbReference type="PRINTS" id="PR00987">
    <property type="entry name" value="TRNASYNTHGLU"/>
</dbReference>
<dbReference type="PANTHER" id="PTHR43097">
    <property type="entry name" value="GLUTAMINE-TRNA LIGASE"/>
    <property type="match status" value="1"/>
</dbReference>
<dbReference type="InterPro" id="IPR014729">
    <property type="entry name" value="Rossmann-like_a/b/a_fold"/>
</dbReference>
<dbReference type="InterPro" id="IPR004526">
    <property type="entry name" value="Glu-tRNA-synth_arc/euk"/>
</dbReference>
<evidence type="ECO:0000256" key="5">
    <source>
        <dbReference type="ARBA" id="ARBA00022741"/>
    </source>
</evidence>
<feature type="short sequence motif" description="'HIGH' region" evidence="10">
    <location>
        <begin position="113"/>
        <end position="123"/>
    </location>
</feature>
<comment type="subcellular location">
    <subcellularLocation>
        <location evidence="1 10">Cytoplasm</location>
    </subcellularLocation>
</comment>
<gene>
    <name evidence="10" type="primary">gltX</name>
    <name evidence="13" type="ORF">ENO26_09870</name>
</gene>
<dbReference type="EMBL" id="DSEU01000070">
    <property type="protein sequence ID" value="HEM67850.1"/>
    <property type="molecule type" value="Genomic_DNA"/>
</dbReference>
<feature type="domain" description="Glutamyl/glutaminyl-tRNA synthetase class Ib anti-codon binding" evidence="12">
    <location>
        <begin position="420"/>
        <end position="500"/>
    </location>
</feature>
<dbReference type="InterPro" id="IPR011035">
    <property type="entry name" value="Ribosomal_bL25/Gln-tRNA_synth"/>
</dbReference>
<dbReference type="InterPro" id="IPR050132">
    <property type="entry name" value="Gln/Glu-tRNA_Ligase"/>
</dbReference>
<evidence type="ECO:0000256" key="6">
    <source>
        <dbReference type="ARBA" id="ARBA00022840"/>
    </source>
</evidence>
<organism evidence="13">
    <name type="scientific">Ignisphaera aggregans</name>
    <dbReference type="NCBI Taxonomy" id="334771"/>
    <lineage>
        <taxon>Archaea</taxon>
        <taxon>Thermoproteota</taxon>
        <taxon>Thermoprotei</taxon>
        <taxon>Desulfurococcales</taxon>
        <taxon>Desulfurococcaceae</taxon>
        <taxon>Ignisphaera</taxon>
    </lineage>
</organism>
<dbReference type="PANTHER" id="PTHR43097:SF5">
    <property type="entry name" value="GLUTAMATE--TRNA LIGASE"/>
    <property type="match status" value="1"/>
</dbReference>
<evidence type="ECO:0000256" key="10">
    <source>
        <dbReference type="HAMAP-Rule" id="MF_02076"/>
    </source>
</evidence>
<keyword evidence="4 10" id="KW-0436">Ligase</keyword>
<dbReference type="GO" id="GO:0005524">
    <property type="term" value="F:ATP binding"/>
    <property type="evidence" value="ECO:0007669"/>
    <property type="project" value="UniProtKB-UniRule"/>
</dbReference>
<keyword evidence="5 10" id="KW-0547">Nucleotide-binding</keyword>
<dbReference type="InterPro" id="IPR000924">
    <property type="entry name" value="Glu/Gln-tRNA-synth"/>
</dbReference>
<comment type="function">
    <text evidence="10">Catalyzes the attachment of glutamate to tRNA(Glu) in a two-step reaction: glutamate is first activated by ATP to form Glu-AMP and then transferred to the acceptor end of tRNA(Glu).</text>
</comment>
<sequence>MSTDSIDAVKQIIERTALKYAVENRMKYGEAKQGPVLNKVLGEYRQFKSMARDIAKIVEETIKYVNSLSASELQDLAEKFGLLERKETKKEGRGLPPLPNVEQWGVVITRFAPNPDFPIHLGNARAAILSHEYARMYKGKFVLRFEDTDPRIKRPLTFSYRIVEEDLLWLGVKWDEEYVQSMRMEKYYEVARKLIELGYAYVDLCRSIVFRELRNAGKACPHRDLDSSKHMELFEKILLGEFGEGEAVIRLKTDLNYPDPAIRDWVMMRIIDVEKYPHPVVGDRYRLWPTYNFAAAIDDHFMGVTHILRGKEHALNTLKQLFIYKYLGWKYPEVVNFGRVGLEGLILSKSWIKGKLRESPGKFMGFDDIRFATISGLRRRGILPETIREIILSLGLSPADARISWVNVAAVNRKNVDPVAKRVFVVCNPVKVRISGVDLPKEVEISYHPSKNLGKRRITLTRPEVFISYYDIEGVKPGTVIRLMELFNMEIKHVSKEIVEAIYHSAGLDEAKKWGAQIIQWVACENNLKAEVLKVENLKLRKEYCVAERGLVEMERGEIVQMVRIGFGRIDKITGSKAVIVYAHE</sequence>
<evidence type="ECO:0000256" key="7">
    <source>
        <dbReference type="ARBA" id="ARBA00022917"/>
    </source>
</evidence>
<dbReference type="NCBIfam" id="TIGR00463">
    <property type="entry name" value="gltX_arch"/>
    <property type="match status" value="1"/>
</dbReference>
<evidence type="ECO:0000256" key="4">
    <source>
        <dbReference type="ARBA" id="ARBA00022598"/>
    </source>
</evidence>
<evidence type="ECO:0000259" key="12">
    <source>
        <dbReference type="Pfam" id="PF03950"/>
    </source>
</evidence>